<feature type="non-terminal residue" evidence="1">
    <location>
        <position position="1"/>
    </location>
</feature>
<sequence length="35" mass="3913">CGAREQVRQKERAGDTDPASCWVVVICEIKSQHVN</sequence>
<dbReference type="AlphaFoldDB" id="A0A401QB60"/>
<organism evidence="1 2">
    <name type="scientific">Scyliorhinus torazame</name>
    <name type="common">Cloudy catshark</name>
    <name type="synonym">Catulus torazame</name>
    <dbReference type="NCBI Taxonomy" id="75743"/>
    <lineage>
        <taxon>Eukaryota</taxon>
        <taxon>Metazoa</taxon>
        <taxon>Chordata</taxon>
        <taxon>Craniata</taxon>
        <taxon>Vertebrata</taxon>
        <taxon>Chondrichthyes</taxon>
        <taxon>Elasmobranchii</taxon>
        <taxon>Galeomorphii</taxon>
        <taxon>Galeoidea</taxon>
        <taxon>Carcharhiniformes</taxon>
        <taxon>Scyliorhinidae</taxon>
        <taxon>Scyliorhinus</taxon>
    </lineage>
</organism>
<dbReference type="EMBL" id="BFAA01019609">
    <property type="protein sequence ID" value="GCB82611.1"/>
    <property type="molecule type" value="Genomic_DNA"/>
</dbReference>
<evidence type="ECO:0000313" key="2">
    <source>
        <dbReference type="Proteomes" id="UP000288216"/>
    </source>
</evidence>
<keyword evidence="2" id="KW-1185">Reference proteome</keyword>
<gene>
    <name evidence="1" type="ORF">scyTo_0021657</name>
</gene>
<name>A0A401QB60_SCYTO</name>
<accession>A0A401QB60</accession>
<comment type="caution">
    <text evidence="1">The sequence shown here is derived from an EMBL/GenBank/DDBJ whole genome shotgun (WGS) entry which is preliminary data.</text>
</comment>
<dbReference type="Proteomes" id="UP000288216">
    <property type="component" value="Unassembled WGS sequence"/>
</dbReference>
<protein>
    <submittedName>
        <fullName evidence="1">Uncharacterized protein</fullName>
    </submittedName>
</protein>
<proteinExistence type="predicted"/>
<evidence type="ECO:0000313" key="1">
    <source>
        <dbReference type="EMBL" id="GCB82611.1"/>
    </source>
</evidence>
<reference evidence="1 2" key="1">
    <citation type="journal article" date="2018" name="Nat. Ecol. Evol.">
        <title>Shark genomes provide insights into elasmobranch evolution and the origin of vertebrates.</title>
        <authorList>
            <person name="Hara Y"/>
            <person name="Yamaguchi K"/>
            <person name="Onimaru K"/>
            <person name="Kadota M"/>
            <person name="Koyanagi M"/>
            <person name="Keeley SD"/>
            <person name="Tatsumi K"/>
            <person name="Tanaka K"/>
            <person name="Motone F"/>
            <person name="Kageyama Y"/>
            <person name="Nozu R"/>
            <person name="Adachi N"/>
            <person name="Nishimura O"/>
            <person name="Nakagawa R"/>
            <person name="Tanegashima C"/>
            <person name="Kiyatake I"/>
            <person name="Matsumoto R"/>
            <person name="Murakumo K"/>
            <person name="Nishida K"/>
            <person name="Terakita A"/>
            <person name="Kuratani S"/>
            <person name="Sato K"/>
            <person name="Hyodo S Kuraku.S."/>
        </authorList>
    </citation>
    <scope>NUCLEOTIDE SEQUENCE [LARGE SCALE GENOMIC DNA]</scope>
</reference>